<comment type="caution">
    <text evidence="2">The sequence shown here is derived from an EMBL/GenBank/DDBJ whole genome shotgun (WGS) entry which is preliminary data.</text>
</comment>
<dbReference type="Proteomes" id="UP000235145">
    <property type="component" value="Unassembled WGS sequence"/>
</dbReference>
<feature type="compositionally biased region" description="Basic and acidic residues" evidence="1">
    <location>
        <begin position="313"/>
        <end position="323"/>
    </location>
</feature>
<feature type="compositionally biased region" description="Acidic residues" evidence="1">
    <location>
        <begin position="91"/>
        <end position="109"/>
    </location>
</feature>
<feature type="region of interest" description="Disordered" evidence="1">
    <location>
        <begin position="313"/>
        <end position="340"/>
    </location>
</feature>
<accession>A0A9R1X3C8</accession>
<protein>
    <submittedName>
        <fullName evidence="2">Uncharacterized protein</fullName>
    </submittedName>
</protein>
<feature type="compositionally biased region" description="Basic and acidic residues" evidence="1">
    <location>
        <begin position="201"/>
        <end position="255"/>
    </location>
</feature>
<dbReference type="EMBL" id="NBSK02000007">
    <property type="protein sequence ID" value="KAJ0196519.1"/>
    <property type="molecule type" value="Genomic_DNA"/>
</dbReference>
<proteinExistence type="predicted"/>
<evidence type="ECO:0000313" key="3">
    <source>
        <dbReference type="Proteomes" id="UP000235145"/>
    </source>
</evidence>
<feature type="compositionally biased region" description="Basic and acidic residues" evidence="1">
    <location>
        <begin position="170"/>
        <end position="191"/>
    </location>
</feature>
<feature type="region of interest" description="Disordered" evidence="1">
    <location>
        <begin position="86"/>
        <end position="255"/>
    </location>
</feature>
<dbReference type="AlphaFoldDB" id="A0A9R1X3C8"/>
<gene>
    <name evidence="2" type="ORF">LSAT_V11C700348560</name>
</gene>
<feature type="compositionally biased region" description="Basic and acidic residues" evidence="1">
    <location>
        <begin position="110"/>
        <end position="121"/>
    </location>
</feature>
<organism evidence="2 3">
    <name type="scientific">Lactuca sativa</name>
    <name type="common">Garden lettuce</name>
    <dbReference type="NCBI Taxonomy" id="4236"/>
    <lineage>
        <taxon>Eukaryota</taxon>
        <taxon>Viridiplantae</taxon>
        <taxon>Streptophyta</taxon>
        <taxon>Embryophyta</taxon>
        <taxon>Tracheophyta</taxon>
        <taxon>Spermatophyta</taxon>
        <taxon>Magnoliopsida</taxon>
        <taxon>eudicotyledons</taxon>
        <taxon>Gunneridae</taxon>
        <taxon>Pentapetalae</taxon>
        <taxon>asterids</taxon>
        <taxon>campanulids</taxon>
        <taxon>Asterales</taxon>
        <taxon>Asteraceae</taxon>
        <taxon>Cichorioideae</taxon>
        <taxon>Cichorieae</taxon>
        <taxon>Lactucinae</taxon>
        <taxon>Lactuca</taxon>
    </lineage>
</organism>
<keyword evidence="3" id="KW-1185">Reference proteome</keyword>
<sequence length="376" mass="43259">MDHLLYLVIIKSDVLKTLEKIKMRETFEKDELGNFGSGDFNDEFVEEELNEEDYEEIVMIKYRKLDMLIEDGINKFVENITLNHLKNGNDDIQDDNSDNDEDYNGDDNDEEKKKNVGRENIEGGMGEENDNVKGGEERQGKNKDEGRAYIERADGEVDETDYNDQGLDDMNLHDESVENDKDGNNEEKQNDNQEEQNGKNIEGKNAKKGEGRTGEEPRRVGEGVEGKNTEGRNAKKGERRNSEEPKRVGEGVEGKNMEGKIELIGTNVVEGEEDVNKIITNVIESNKEVVVKDVPHRKRESQPKIKIVISKQQNKETLPEVTKKKNVTQQPWQQRKKKPTEVRRSLYKNIEICLKTKLTTKEEMFGEWFFNLQGSE</sequence>
<reference evidence="2 3" key="1">
    <citation type="journal article" date="2017" name="Nat. Commun.">
        <title>Genome assembly with in vitro proximity ligation data and whole-genome triplication in lettuce.</title>
        <authorList>
            <person name="Reyes-Chin-Wo S."/>
            <person name="Wang Z."/>
            <person name="Yang X."/>
            <person name="Kozik A."/>
            <person name="Arikit S."/>
            <person name="Song C."/>
            <person name="Xia L."/>
            <person name="Froenicke L."/>
            <person name="Lavelle D.O."/>
            <person name="Truco M.J."/>
            <person name="Xia R."/>
            <person name="Zhu S."/>
            <person name="Xu C."/>
            <person name="Xu H."/>
            <person name="Xu X."/>
            <person name="Cox K."/>
            <person name="Korf I."/>
            <person name="Meyers B.C."/>
            <person name="Michelmore R.W."/>
        </authorList>
    </citation>
    <scope>NUCLEOTIDE SEQUENCE [LARGE SCALE GENOMIC DNA]</scope>
    <source>
        <strain evidence="3">cv. Salinas</strain>
        <tissue evidence="2">Seedlings</tissue>
    </source>
</reference>
<evidence type="ECO:0000256" key="1">
    <source>
        <dbReference type="SAM" id="MobiDB-lite"/>
    </source>
</evidence>
<feature type="compositionally biased region" description="Basic and acidic residues" evidence="1">
    <location>
        <begin position="130"/>
        <end position="155"/>
    </location>
</feature>
<evidence type="ECO:0000313" key="2">
    <source>
        <dbReference type="EMBL" id="KAJ0196519.1"/>
    </source>
</evidence>
<name>A0A9R1X3C8_LACSA</name>